<evidence type="ECO:0000256" key="2">
    <source>
        <dbReference type="ARBA" id="ARBA00005993"/>
    </source>
</evidence>
<feature type="compositionally biased region" description="Low complexity" evidence="12">
    <location>
        <begin position="234"/>
        <end position="252"/>
    </location>
</feature>
<dbReference type="InterPro" id="IPR013088">
    <property type="entry name" value="Znf_NHR/GATA"/>
</dbReference>
<dbReference type="InterPro" id="IPR000536">
    <property type="entry name" value="Nucl_hrmn_rcpt_lig-bd"/>
</dbReference>
<accession>A0A0N5AYH9</accession>
<evidence type="ECO:0000259" key="14">
    <source>
        <dbReference type="PROSITE" id="PS51843"/>
    </source>
</evidence>
<dbReference type="PROSITE" id="PS00031">
    <property type="entry name" value="NUCLEAR_REC_DBD_1"/>
    <property type="match status" value="1"/>
</dbReference>
<dbReference type="GO" id="GO:0005634">
    <property type="term" value="C:nucleus"/>
    <property type="evidence" value="ECO:0007669"/>
    <property type="project" value="UniProtKB-SubCell"/>
</dbReference>
<dbReference type="PANTHER" id="PTHR24082:SF494">
    <property type="entry name" value="NUCLEAR HORMONE RECEPTOR FAMILY MEMBER DAF-12"/>
    <property type="match status" value="1"/>
</dbReference>
<keyword evidence="3 11" id="KW-0479">Metal-binding</keyword>
<keyword evidence="5 11" id="KW-0862">Zinc</keyword>
<evidence type="ECO:0000256" key="5">
    <source>
        <dbReference type="ARBA" id="ARBA00022833"/>
    </source>
</evidence>
<comment type="similarity">
    <text evidence="2 11">Belongs to the nuclear hormone receptor family.</text>
</comment>
<keyword evidence="6 11" id="KW-0805">Transcription regulation</keyword>
<dbReference type="SMART" id="SM00430">
    <property type="entry name" value="HOLI"/>
    <property type="match status" value="1"/>
</dbReference>
<dbReference type="AlphaFoldDB" id="A0A0N5AYH9"/>
<name>A0A0N5AYH9_9BILA</name>
<evidence type="ECO:0000256" key="1">
    <source>
        <dbReference type="ARBA" id="ARBA00004123"/>
    </source>
</evidence>
<dbReference type="Pfam" id="PF00105">
    <property type="entry name" value="zf-C4"/>
    <property type="match status" value="1"/>
</dbReference>
<evidence type="ECO:0000256" key="10">
    <source>
        <dbReference type="ARBA" id="ARBA00023242"/>
    </source>
</evidence>
<sequence length="707" mass="78154">MTTPDDPVIHSPPSLRGGLSSGLINGTSNLGSLVQRQPTVAAAAAGLASLQTSLQTPTGLNLMDDLTMAGGGVRPSGSTGCEQPTNHETPADDSQRRQKTCRVCGDHATGYNFNVITCESCKAFFRRNALRPKEFKCPYSDDCDINSVSRRFCQKCRLRKCFAVGMKKEWILNEEQLRRRKNSRLNHMTSSGQSTSRPTTATSNAPAQTVTASSINTTNPIVGRRYTDQTMILSPSSSTISPTILPTSPDSPNRAPRIGLPQIETNGDAQYESNMMRLQRQQAAGAFAALRPNGFDPTISVAASLPTAPSSSLTRPTDQYMLRSEPHITMSVDEYQALLKAARAGVGPLPNLPNQTGGIQPIPSFDDAKRDPYSASGQQRPIMNIGIIRPTILQGSTVPHYTDLGVTAGPVQQITSFKPPELDDIKPRYIGTSLTEELVRESPRPSSEPGALRQAICREGDYQLNSAERNALDIVTNAFACLNEQLDDPKQEAHFKKQTYTPTDVLNMTDVTMRRLVKAAKKLPAFNDLTHSGKFALLKNSMIEMLILRGVLFFDLEHKCWRSDIVPGSTEVSIGIFDQLNENVHDRQREEYLSFYQSLHPDIRHNETAISVLMLIVLFDSSGSQIADLQDQKICARHYHTYYSLLYRYLESLYGVEARLRYCNIPDCLRMLKTISKNATTIFLGCVDLDVAEPLPREFFITKPTAE</sequence>
<evidence type="ECO:0000256" key="8">
    <source>
        <dbReference type="ARBA" id="ARBA00023163"/>
    </source>
</evidence>
<evidence type="ECO:0000256" key="6">
    <source>
        <dbReference type="ARBA" id="ARBA00023015"/>
    </source>
</evidence>
<dbReference type="CDD" id="cd06966">
    <property type="entry name" value="NR_DBD_CAR"/>
    <property type="match status" value="1"/>
</dbReference>
<dbReference type="InterPro" id="IPR035500">
    <property type="entry name" value="NHR-like_dom_sf"/>
</dbReference>
<evidence type="ECO:0000313" key="15">
    <source>
        <dbReference type="Proteomes" id="UP000046393"/>
    </source>
</evidence>
<dbReference type="SUPFAM" id="SSF57716">
    <property type="entry name" value="Glucocorticoid receptor-like (DNA-binding domain)"/>
    <property type="match status" value="1"/>
</dbReference>
<dbReference type="Gene3D" id="3.30.50.10">
    <property type="entry name" value="Erythroid Transcription Factor GATA-1, subunit A"/>
    <property type="match status" value="1"/>
</dbReference>
<dbReference type="InterPro" id="IPR001628">
    <property type="entry name" value="Znf_hrmn_rcpt"/>
</dbReference>
<dbReference type="Pfam" id="PF00104">
    <property type="entry name" value="Hormone_recep"/>
    <property type="match status" value="1"/>
</dbReference>
<dbReference type="GO" id="GO:0000122">
    <property type="term" value="P:negative regulation of transcription by RNA polymerase II"/>
    <property type="evidence" value="ECO:0007669"/>
    <property type="project" value="TreeGrafter"/>
</dbReference>
<dbReference type="PANTHER" id="PTHR24082">
    <property type="entry name" value="NUCLEAR HORMONE RECEPTOR"/>
    <property type="match status" value="1"/>
</dbReference>
<dbReference type="GO" id="GO:0008270">
    <property type="term" value="F:zinc ion binding"/>
    <property type="evidence" value="ECO:0007669"/>
    <property type="project" value="UniProtKB-KW"/>
</dbReference>
<dbReference type="GO" id="GO:0004879">
    <property type="term" value="F:nuclear receptor activity"/>
    <property type="evidence" value="ECO:0007669"/>
    <property type="project" value="TreeGrafter"/>
</dbReference>
<dbReference type="GO" id="GO:0045944">
    <property type="term" value="P:positive regulation of transcription by RNA polymerase II"/>
    <property type="evidence" value="ECO:0007669"/>
    <property type="project" value="TreeGrafter"/>
</dbReference>
<dbReference type="PRINTS" id="PR00398">
    <property type="entry name" value="STRDHORMONER"/>
</dbReference>
<dbReference type="InterPro" id="IPR050234">
    <property type="entry name" value="Nuclear_hormone_rcpt_NR1"/>
</dbReference>
<feature type="domain" description="NR LBD" evidence="14">
    <location>
        <begin position="471"/>
        <end position="705"/>
    </location>
</feature>
<dbReference type="PROSITE" id="PS51030">
    <property type="entry name" value="NUCLEAR_REC_DBD_2"/>
    <property type="match status" value="1"/>
</dbReference>
<dbReference type="WBParaSite" id="SMUV_0001002101-mRNA-1">
    <property type="protein sequence ID" value="SMUV_0001002101-mRNA-1"/>
    <property type="gene ID" value="SMUV_0001002101"/>
</dbReference>
<dbReference type="FunFam" id="3.30.50.10:FF:000042">
    <property type="entry name" value="Nuclear hormone receptor HR96"/>
    <property type="match status" value="1"/>
</dbReference>
<feature type="compositionally biased region" description="Polar residues" evidence="12">
    <location>
        <begin position="185"/>
        <end position="210"/>
    </location>
</feature>
<feature type="region of interest" description="Disordered" evidence="12">
    <location>
        <begin position="181"/>
        <end position="210"/>
    </location>
</feature>
<evidence type="ECO:0000256" key="7">
    <source>
        <dbReference type="ARBA" id="ARBA00023125"/>
    </source>
</evidence>
<dbReference type="SMART" id="SM00399">
    <property type="entry name" value="ZnF_C4"/>
    <property type="match status" value="1"/>
</dbReference>
<evidence type="ECO:0000256" key="11">
    <source>
        <dbReference type="RuleBase" id="RU004334"/>
    </source>
</evidence>
<evidence type="ECO:0000259" key="13">
    <source>
        <dbReference type="PROSITE" id="PS51030"/>
    </source>
</evidence>
<keyword evidence="7 11" id="KW-0238">DNA-binding</keyword>
<keyword evidence="10 11" id="KW-0539">Nucleus</keyword>
<keyword evidence="4 11" id="KW-0863">Zinc-finger</keyword>
<feature type="region of interest" description="Disordered" evidence="12">
    <location>
        <begin position="65"/>
        <end position="97"/>
    </location>
</feature>
<feature type="region of interest" description="Disordered" evidence="12">
    <location>
        <begin position="234"/>
        <end position="259"/>
    </location>
</feature>
<dbReference type="GO" id="GO:0006950">
    <property type="term" value="P:response to stress"/>
    <property type="evidence" value="ECO:0007669"/>
    <property type="project" value="UniProtKB-ARBA"/>
</dbReference>
<feature type="domain" description="Nuclear receptor" evidence="13">
    <location>
        <begin position="98"/>
        <end position="173"/>
    </location>
</feature>
<dbReference type="Proteomes" id="UP000046393">
    <property type="component" value="Unplaced"/>
</dbReference>
<dbReference type="Gene3D" id="1.10.565.10">
    <property type="entry name" value="Retinoid X Receptor"/>
    <property type="match status" value="1"/>
</dbReference>
<dbReference type="GO" id="GO:0030154">
    <property type="term" value="P:cell differentiation"/>
    <property type="evidence" value="ECO:0007669"/>
    <property type="project" value="TreeGrafter"/>
</dbReference>
<reference evidence="16" key="1">
    <citation type="submission" date="2017-02" db="UniProtKB">
        <authorList>
            <consortium name="WormBaseParasite"/>
        </authorList>
    </citation>
    <scope>IDENTIFICATION</scope>
</reference>
<feature type="compositionally biased region" description="Polar residues" evidence="12">
    <location>
        <begin position="76"/>
        <end position="88"/>
    </location>
</feature>
<keyword evidence="15" id="KW-1185">Reference proteome</keyword>
<evidence type="ECO:0000256" key="4">
    <source>
        <dbReference type="ARBA" id="ARBA00022771"/>
    </source>
</evidence>
<dbReference type="SUPFAM" id="SSF48508">
    <property type="entry name" value="Nuclear receptor ligand-binding domain"/>
    <property type="match status" value="1"/>
</dbReference>
<dbReference type="STRING" id="451379.A0A0N5AYH9"/>
<dbReference type="PROSITE" id="PS51843">
    <property type="entry name" value="NR_LBD"/>
    <property type="match status" value="1"/>
</dbReference>
<dbReference type="InterPro" id="IPR001723">
    <property type="entry name" value="Nuclear_hrmn_rcpt"/>
</dbReference>
<protein>
    <submittedName>
        <fullName evidence="16">Nuclear receptor domain-containing protein</fullName>
    </submittedName>
</protein>
<proteinExistence type="inferred from homology"/>
<organism evidence="15 16">
    <name type="scientific">Syphacia muris</name>
    <dbReference type="NCBI Taxonomy" id="451379"/>
    <lineage>
        <taxon>Eukaryota</taxon>
        <taxon>Metazoa</taxon>
        <taxon>Ecdysozoa</taxon>
        <taxon>Nematoda</taxon>
        <taxon>Chromadorea</taxon>
        <taxon>Rhabditida</taxon>
        <taxon>Spirurina</taxon>
        <taxon>Oxyuridomorpha</taxon>
        <taxon>Oxyuroidea</taxon>
        <taxon>Oxyuridae</taxon>
        <taxon>Syphacia</taxon>
    </lineage>
</organism>
<evidence type="ECO:0000256" key="3">
    <source>
        <dbReference type="ARBA" id="ARBA00022723"/>
    </source>
</evidence>
<evidence type="ECO:0000313" key="16">
    <source>
        <dbReference type="WBParaSite" id="SMUV_0001002101-mRNA-1"/>
    </source>
</evidence>
<evidence type="ECO:0000256" key="9">
    <source>
        <dbReference type="ARBA" id="ARBA00023170"/>
    </source>
</evidence>
<dbReference type="GO" id="GO:0000978">
    <property type="term" value="F:RNA polymerase II cis-regulatory region sequence-specific DNA binding"/>
    <property type="evidence" value="ECO:0007669"/>
    <property type="project" value="TreeGrafter"/>
</dbReference>
<dbReference type="PRINTS" id="PR00047">
    <property type="entry name" value="STROIDFINGER"/>
</dbReference>
<evidence type="ECO:0000256" key="12">
    <source>
        <dbReference type="SAM" id="MobiDB-lite"/>
    </source>
</evidence>
<keyword evidence="9 11" id="KW-0675">Receptor</keyword>
<comment type="subcellular location">
    <subcellularLocation>
        <location evidence="1 11">Nucleus</location>
    </subcellularLocation>
</comment>
<keyword evidence="8 11" id="KW-0804">Transcription</keyword>